<evidence type="ECO:0000313" key="2">
    <source>
        <dbReference type="Proteomes" id="UP001274896"/>
    </source>
</evidence>
<name>A0AAE0R7T0_9TELE</name>
<dbReference type="EMBL" id="JAUCMX010000005">
    <property type="protein sequence ID" value="KAK3546446.1"/>
    <property type="molecule type" value="Genomic_DNA"/>
</dbReference>
<proteinExistence type="predicted"/>
<gene>
    <name evidence="1" type="ORF">QTP70_026401</name>
</gene>
<dbReference type="Proteomes" id="UP001274896">
    <property type="component" value="Unassembled WGS sequence"/>
</dbReference>
<organism evidence="1 2">
    <name type="scientific">Hemibagrus guttatus</name>
    <dbReference type="NCBI Taxonomy" id="175788"/>
    <lineage>
        <taxon>Eukaryota</taxon>
        <taxon>Metazoa</taxon>
        <taxon>Chordata</taxon>
        <taxon>Craniata</taxon>
        <taxon>Vertebrata</taxon>
        <taxon>Euteleostomi</taxon>
        <taxon>Actinopterygii</taxon>
        <taxon>Neopterygii</taxon>
        <taxon>Teleostei</taxon>
        <taxon>Ostariophysi</taxon>
        <taxon>Siluriformes</taxon>
        <taxon>Bagridae</taxon>
        <taxon>Hemibagrus</taxon>
    </lineage>
</organism>
<keyword evidence="2" id="KW-1185">Reference proteome</keyword>
<sequence length="78" mass="8958">MVKFYTEDKTGVHFLSSQGAAECGYTVALNHHGDLLFHASYLACYVENWVSVKWHFPVVSHEEVKWLDLQSQLYADIP</sequence>
<evidence type="ECO:0000313" key="1">
    <source>
        <dbReference type="EMBL" id="KAK3546446.1"/>
    </source>
</evidence>
<comment type="caution">
    <text evidence="1">The sequence shown here is derived from an EMBL/GenBank/DDBJ whole genome shotgun (WGS) entry which is preliminary data.</text>
</comment>
<reference evidence="1" key="1">
    <citation type="submission" date="2023-06" db="EMBL/GenBank/DDBJ databases">
        <title>Male Hemibagrus guttatus genome.</title>
        <authorList>
            <person name="Bian C."/>
        </authorList>
    </citation>
    <scope>NUCLEOTIDE SEQUENCE</scope>
    <source>
        <strain evidence="1">Male_cb2023</strain>
        <tissue evidence="1">Muscle</tissue>
    </source>
</reference>
<accession>A0AAE0R7T0</accession>
<dbReference type="AlphaFoldDB" id="A0AAE0R7T0"/>
<protein>
    <submittedName>
        <fullName evidence="1">Uncharacterized protein</fullName>
    </submittedName>
</protein>